<proteinExistence type="predicted"/>
<dbReference type="VEuPathDB" id="CryptoDB:cand_009740"/>
<dbReference type="AlphaFoldDB" id="A0A1J4MWP6"/>
<organism evidence="2 3">
    <name type="scientific">Cryptosporidium andersoni</name>
    <dbReference type="NCBI Taxonomy" id="117008"/>
    <lineage>
        <taxon>Eukaryota</taxon>
        <taxon>Sar</taxon>
        <taxon>Alveolata</taxon>
        <taxon>Apicomplexa</taxon>
        <taxon>Conoidasida</taxon>
        <taxon>Coccidia</taxon>
        <taxon>Eucoccidiorida</taxon>
        <taxon>Eimeriorina</taxon>
        <taxon>Cryptosporidiidae</taxon>
        <taxon>Cryptosporidium</taxon>
    </lineage>
</organism>
<dbReference type="Proteomes" id="UP000186804">
    <property type="component" value="Unassembled WGS sequence"/>
</dbReference>
<reference evidence="2 3" key="1">
    <citation type="submission" date="2016-10" db="EMBL/GenBank/DDBJ databases">
        <title>Reductive evolution of mitochondrial metabolism and differential evolution of invasion-related proteins in Cryptosporidium.</title>
        <authorList>
            <person name="Liu S."/>
            <person name="Roellig D.M."/>
            <person name="Guo Y."/>
            <person name="Li N."/>
            <person name="Frace M.A."/>
            <person name="Tang K."/>
            <person name="Zhang L."/>
            <person name="Feng Y."/>
            <person name="Xiao L."/>
        </authorList>
    </citation>
    <scope>NUCLEOTIDE SEQUENCE [LARGE SCALE GENOMIC DNA]</scope>
    <source>
        <strain evidence="2">30847</strain>
    </source>
</reference>
<comment type="caution">
    <text evidence="2">The sequence shown here is derived from an EMBL/GenBank/DDBJ whole genome shotgun (WGS) entry which is preliminary data.</text>
</comment>
<protein>
    <recommendedName>
        <fullName evidence="4">Transmembrane protein</fullName>
    </recommendedName>
</protein>
<dbReference type="RefSeq" id="XP_067069171.1">
    <property type="nucleotide sequence ID" value="XM_067211213.1"/>
</dbReference>
<keyword evidence="3" id="KW-1185">Reference proteome</keyword>
<feature type="transmembrane region" description="Helical" evidence="1">
    <location>
        <begin position="118"/>
        <end position="138"/>
    </location>
</feature>
<name>A0A1J4MWP6_9CRYT</name>
<keyword evidence="1" id="KW-0812">Transmembrane</keyword>
<keyword evidence="1" id="KW-1133">Transmembrane helix</keyword>
<accession>A0A1J4MWP6</accession>
<feature type="transmembrane region" description="Helical" evidence="1">
    <location>
        <begin position="48"/>
        <end position="70"/>
    </location>
</feature>
<evidence type="ECO:0008006" key="4">
    <source>
        <dbReference type="Google" id="ProtNLM"/>
    </source>
</evidence>
<evidence type="ECO:0000313" key="2">
    <source>
        <dbReference type="EMBL" id="OII77325.1"/>
    </source>
</evidence>
<gene>
    <name evidence="2" type="ORF">cand_009740</name>
</gene>
<evidence type="ECO:0000313" key="3">
    <source>
        <dbReference type="Proteomes" id="UP000186804"/>
    </source>
</evidence>
<dbReference type="GeneID" id="92365159"/>
<dbReference type="OrthoDB" id="340407at2759"/>
<evidence type="ECO:0000256" key="1">
    <source>
        <dbReference type="SAM" id="Phobius"/>
    </source>
</evidence>
<keyword evidence="1" id="KW-0472">Membrane</keyword>
<feature type="transmembrane region" description="Helical" evidence="1">
    <location>
        <begin position="77"/>
        <end position="98"/>
    </location>
</feature>
<dbReference type="EMBL" id="LRBS01000040">
    <property type="protein sequence ID" value="OII77325.1"/>
    <property type="molecule type" value="Genomic_DNA"/>
</dbReference>
<feature type="transmembrane region" description="Helical" evidence="1">
    <location>
        <begin position="12"/>
        <end position="36"/>
    </location>
</feature>
<sequence length="171" mass="18791">MCLIGSANCGRCCCCIPLGFVGIVSSLLTTIIGVFSTLQFSQTPKTEIGGLSSSALFSITTILAGLSFLCGSGGASFAYFISQFSAIVIIFELIYQWLLWGYGWYKVGHFKMNIQLVFIFTGIWFAAIIFNIISISIFRSTWEIRAQGGSPWRLKNAQQVRLDKIEEAIGV</sequence>